<feature type="transmembrane region" description="Helical" evidence="6">
    <location>
        <begin position="189"/>
        <end position="213"/>
    </location>
</feature>
<dbReference type="RefSeq" id="XP_040716240.1">
    <property type="nucleotide sequence ID" value="XM_040857566.1"/>
</dbReference>
<evidence type="ECO:0000256" key="3">
    <source>
        <dbReference type="ARBA" id="ARBA00022989"/>
    </source>
</evidence>
<sequence>MPDQYEGDDSSSPGQTVASEQTPLLRSDTSSQTSRSAPSSPECQDAPAADGDEANQKVSPRRAVAIILSIYVLIFLQASNMSGMTMAQSAIAEDLDAYEYAMWFTSAYLIALSSLAPLTGRLATIFSPRSMVLVASVFFALGGVITAGAYSFSVFILGRVVTGMGGAGLMVLAFILVLELTSKKQRGLFVGMVNAGFTMGISLGAVVFGILIPVTGWRALFWIQVPAGFIAGLGVYFSIPKSFTSGQGEGGKGVSISTKLKKIDYLGAVVLTATIVCFLYGLSGKIEVTPILVSLGLLIIFVLIERFVAADPIIPIAILQDRGTLLSCFSQFGFMASRWAVLFYAPITALAVFGLSPGASGSMLIPTNIGFGAGGLLVGWLHVCRAGSFWTSCLVSIALFAVSLLTLSISSSPSISIWVYITTLFFNGLFTGATLNYTLAHMLHLTLPENHYIATSLLGTFRGFAGSFGSAIGGGIFMRTLRGSLERGFRVVDGTDQLSQGRKKLVSRLIGSPAFVYNGGLGDIDQQVAVQGYVDGLKVLFQAALVLSFMVLVIQAAAGWKGPLDKKEDTEEFREALMEHDPELEA</sequence>
<evidence type="ECO:0000256" key="4">
    <source>
        <dbReference type="ARBA" id="ARBA00023136"/>
    </source>
</evidence>
<feature type="transmembrane region" description="Helical" evidence="6">
    <location>
        <begin position="131"/>
        <end position="150"/>
    </location>
</feature>
<dbReference type="Proteomes" id="UP000193689">
    <property type="component" value="Unassembled WGS sequence"/>
</dbReference>
<organism evidence="8 9">
    <name type="scientific">Pseudomassariella vexata</name>
    <dbReference type="NCBI Taxonomy" id="1141098"/>
    <lineage>
        <taxon>Eukaryota</taxon>
        <taxon>Fungi</taxon>
        <taxon>Dikarya</taxon>
        <taxon>Ascomycota</taxon>
        <taxon>Pezizomycotina</taxon>
        <taxon>Sordariomycetes</taxon>
        <taxon>Xylariomycetidae</taxon>
        <taxon>Amphisphaeriales</taxon>
        <taxon>Pseudomassariaceae</taxon>
        <taxon>Pseudomassariella</taxon>
    </lineage>
</organism>
<evidence type="ECO:0000256" key="1">
    <source>
        <dbReference type="ARBA" id="ARBA00004141"/>
    </source>
</evidence>
<dbReference type="InterPro" id="IPR036259">
    <property type="entry name" value="MFS_trans_sf"/>
</dbReference>
<gene>
    <name evidence="8" type="ORF">BCR38DRAFT_391164</name>
</gene>
<dbReference type="SUPFAM" id="SSF103473">
    <property type="entry name" value="MFS general substrate transporter"/>
    <property type="match status" value="1"/>
</dbReference>
<feature type="region of interest" description="Disordered" evidence="5">
    <location>
        <begin position="1"/>
        <end position="56"/>
    </location>
</feature>
<accession>A0A1Y2E0M1</accession>
<dbReference type="PANTHER" id="PTHR23501">
    <property type="entry name" value="MAJOR FACILITATOR SUPERFAMILY"/>
    <property type="match status" value="1"/>
</dbReference>
<feature type="domain" description="Major facilitator superfamily (MFS) profile" evidence="7">
    <location>
        <begin position="66"/>
        <end position="561"/>
    </location>
</feature>
<dbReference type="PANTHER" id="PTHR23501:SF6">
    <property type="entry name" value="MULTIDRUG TRANSPORTER, PUTATIVE (AFU_ORTHOLOGUE AFUA_3G14560)-RELATED"/>
    <property type="match status" value="1"/>
</dbReference>
<evidence type="ECO:0000256" key="5">
    <source>
        <dbReference type="SAM" id="MobiDB-lite"/>
    </source>
</evidence>
<proteinExistence type="predicted"/>
<comment type="caution">
    <text evidence="8">The sequence shown here is derived from an EMBL/GenBank/DDBJ whole genome shotgun (WGS) entry which is preliminary data.</text>
</comment>
<evidence type="ECO:0000313" key="8">
    <source>
        <dbReference type="EMBL" id="ORY65088.1"/>
    </source>
</evidence>
<evidence type="ECO:0000259" key="7">
    <source>
        <dbReference type="PROSITE" id="PS50850"/>
    </source>
</evidence>
<feature type="transmembrane region" description="Helical" evidence="6">
    <location>
        <begin position="452"/>
        <end position="477"/>
    </location>
</feature>
<dbReference type="GeneID" id="63773778"/>
<keyword evidence="9" id="KW-1185">Reference proteome</keyword>
<keyword evidence="2 6" id="KW-0812">Transmembrane</keyword>
<feature type="transmembrane region" description="Helical" evidence="6">
    <location>
        <begin position="219"/>
        <end position="239"/>
    </location>
</feature>
<dbReference type="GO" id="GO:0000329">
    <property type="term" value="C:fungal-type vacuole membrane"/>
    <property type="evidence" value="ECO:0007669"/>
    <property type="project" value="TreeGrafter"/>
</dbReference>
<feature type="transmembrane region" description="Helical" evidence="6">
    <location>
        <begin position="265"/>
        <end position="283"/>
    </location>
</feature>
<feature type="compositionally biased region" description="Polar residues" evidence="5">
    <location>
        <begin position="10"/>
        <end position="24"/>
    </location>
</feature>
<feature type="transmembrane region" description="Helical" evidence="6">
    <location>
        <begin position="100"/>
        <end position="119"/>
    </location>
</feature>
<feature type="transmembrane region" description="Helical" evidence="6">
    <location>
        <begin position="295"/>
        <end position="319"/>
    </location>
</feature>
<keyword evidence="3 6" id="KW-1133">Transmembrane helix</keyword>
<comment type="subcellular location">
    <subcellularLocation>
        <location evidence="1">Membrane</location>
        <topology evidence="1">Multi-pass membrane protein</topology>
    </subcellularLocation>
</comment>
<feature type="transmembrane region" description="Helical" evidence="6">
    <location>
        <begin position="63"/>
        <end position="80"/>
    </location>
</feature>
<dbReference type="InterPro" id="IPR020846">
    <property type="entry name" value="MFS_dom"/>
</dbReference>
<dbReference type="EMBL" id="MCFJ01000006">
    <property type="protein sequence ID" value="ORY65088.1"/>
    <property type="molecule type" value="Genomic_DNA"/>
</dbReference>
<reference evidence="8 9" key="1">
    <citation type="submission" date="2016-07" db="EMBL/GenBank/DDBJ databases">
        <title>Pervasive Adenine N6-methylation of Active Genes in Fungi.</title>
        <authorList>
            <consortium name="DOE Joint Genome Institute"/>
            <person name="Mondo S.J."/>
            <person name="Dannebaum R.O."/>
            <person name="Kuo R.C."/>
            <person name="Labutti K."/>
            <person name="Haridas S."/>
            <person name="Kuo A."/>
            <person name="Salamov A."/>
            <person name="Ahrendt S.R."/>
            <person name="Lipzen A."/>
            <person name="Sullivan W."/>
            <person name="Andreopoulos W.B."/>
            <person name="Clum A."/>
            <person name="Lindquist E."/>
            <person name="Daum C."/>
            <person name="Ramamoorthy G.K."/>
            <person name="Gryganskyi A."/>
            <person name="Culley D."/>
            <person name="Magnuson J.K."/>
            <person name="James T.Y."/>
            <person name="O'Malley M.A."/>
            <person name="Stajich J.E."/>
            <person name="Spatafora J.W."/>
            <person name="Visel A."/>
            <person name="Grigoriev I.V."/>
        </authorList>
    </citation>
    <scope>NUCLEOTIDE SEQUENCE [LARGE SCALE GENOMIC DNA]</scope>
    <source>
        <strain evidence="8 9">CBS 129021</strain>
    </source>
</reference>
<evidence type="ECO:0000256" key="6">
    <source>
        <dbReference type="SAM" id="Phobius"/>
    </source>
</evidence>
<feature type="transmembrane region" description="Helical" evidence="6">
    <location>
        <begin position="156"/>
        <end position="177"/>
    </location>
</feature>
<evidence type="ECO:0000313" key="9">
    <source>
        <dbReference type="Proteomes" id="UP000193689"/>
    </source>
</evidence>
<dbReference type="PROSITE" id="PS50850">
    <property type="entry name" value="MFS"/>
    <property type="match status" value="1"/>
</dbReference>
<feature type="transmembrane region" description="Helical" evidence="6">
    <location>
        <begin position="389"/>
        <end position="409"/>
    </location>
</feature>
<feature type="transmembrane region" description="Helical" evidence="6">
    <location>
        <begin position="339"/>
        <end position="357"/>
    </location>
</feature>
<protein>
    <submittedName>
        <fullName evidence="8">Major facilitator superfamily domain-containing protein</fullName>
    </submittedName>
</protein>
<dbReference type="InParanoid" id="A0A1Y2E0M1"/>
<dbReference type="GO" id="GO:0015174">
    <property type="term" value="F:basic amino acid transmembrane transporter activity"/>
    <property type="evidence" value="ECO:0007669"/>
    <property type="project" value="TreeGrafter"/>
</dbReference>
<dbReference type="AlphaFoldDB" id="A0A1Y2E0M1"/>
<dbReference type="Gene3D" id="1.20.1250.20">
    <property type="entry name" value="MFS general substrate transporter like domains"/>
    <property type="match status" value="2"/>
</dbReference>
<feature type="transmembrane region" description="Helical" evidence="6">
    <location>
        <begin position="415"/>
        <end position="440"/>
    </location>
</feature>
<dbReference type="InterPro" id="IPR011701">
    <property type="entry name" value="MFS"/>
</dbReference>
<feature type="compositionally biased region" description="Low complexity" evidence="5">
    <location>
        <begin position="26"/>
        <end position="41"/>
    </location>
</feature>
<feature type="transmembrane region" description="Helical" evidence="6">
    <location>
        <begin position="539"/>
        <end position="558"/>
    </location>
</feature>
<keyword evidence="4 6" id="KW-0472">Membrane</keyword>
<name>A0A1Y2E0M1_9PEZI</name>
<dbReference type="OrthoDB" id="4160219at2759"/>
<evidence type="ECO:0000256" key="2">
    <source>
        <dbReference type="ARBA" id="ARBA00022692"/>
    </source>
</evidence>
<dbReference type="Pfam" id="PF07690">
    <property type="entry name" value="MFS_1"/>
    <property type="match status" value="1"/>
</dbReference>